<dbReference type="InterPro" id="IPR043133">
    <property type="entry name" value="GTP-CH-I_C/QueF"/>
</dbReference>
<dbReference type="GO" id="GO:0046654">
    <property type="term" value="P:tetrahydrofolate biosynthetic process"/>
    <property type="evidence" value="ECO:0007669"/>
    <property type="project" value="UniProtKB-UniRule"/>
</dbReference>
<evidence type="ECO:0000256" key="6">
    <source>
        <dbReference type="ARBA" id="ARBA00022801"/>
    </source>
</evidence>
<dbReference type="PROSITE" id="PS00859">
    <property type="entry name" value="GTP_CYCLOHYDROL_1_1"/>
    <property type="match status" value="1"/>
</dbReference>
<dbReference type="PANTHER" id="PTHR11109">
    <property type="entry name" value="GTP CYCLOHYDROLASE I"/>
    <property type="match status" value="1"/>
</dbReference>
<keyword evidence="8" id="KW-0479">Metal-binding</keyword>
<reference evidence="10 11" key="1">
    <citation type="journal article" date="2013" name="Appl. Environ. Microbiol.">
        <title>Genome analysis suggests that the soil oligotrophic bacterium Agromonas oligotrophica (Bradyrhizobium oligotrophicum) is a nitrogen-fixing symbiont of Aeschynomene indica.</title>
        <authorList>
            <person name="Okubo T."/>
            <person name="Fukushima S."/>
            <person name="Itakura M."/>
            <person name="Oshima K."/>
            <person name="Longtonglang A."/>
            <person name="Teaumroong N."/>
            <person name="Mitsui H."/>
            <person name="Hattori M."/>
            <person name="Hattori R."/>
            <person name="Hattori T."/>
            <person name="Minamisawa K."/>
        </authorList>
    </citation>
    <scope>NUCLEOTIDE SEQUENCE [LARGE SCALE GENOMIC DNA]</scope>
    <source>
        <strain evidence="10 11">S58</strain>
    </source>
</reference>
<accession>M4ZB84</accession>
<feature type="domain" description="GTP cyclohydrolase I" evidence="9">
    <location>
        <begin position="23"/>
        <end position="200"/>
    </location>
</feature>
<dbReference type="OrthoDB" id="9801207at2"/>
<dbReference type="InterPro" id="IPR043134">
    <property type="entry name" value="GTP-CH-I_N"/>
</dbReference>
<feature type="binding site" evidence="8">
    <location>
        <position position="93"/>
    </location>
    <ligand>
        <name>Zn(2+)</name>
        <dbReference type="ChEBI" id="CHEBI:29105"/>
    </ligand>
</feature>
<comment type="subunit">
    <text evidence="4">Toroid-shaped homodecamer, composed of two pentamers of five dimers.</text>
</comment>
<evidence type="ECO:0000256" key="1">
    <source>
        <dbReference type="ARBA" id="ARBA00001052"/>
    </source>
</evidence>
<dbReference type="UniPathway" id="UPA00848">
    <property type="reaction ID" value="UER00151"/>
</dbReference>
<evidence type="ECO:0000313" key="11">
    <source>
        <dbReference type="Proteomes" id="UP000011841"/>
    </source>
</evidence>
<dbReference type="HOGENOM" id="CLU_049768_3_1_5"/>
<comment type="catalytic activity">
    <reaction evidence="1 8">
        <text>GTP + H2O = 7,8-dihydroneopterin 3'-triphosphate + formate + H(+)</text>
        <dbReference type="Rhea" id="RHEA:17473"/>
        <dbReference type="ChEBI" id="CHEBI:15377"/>
        <dbReference type="ChEBI" id="CHEBI:15378"/>
        <dbReference type="ChEBI" id="CHEBI:15740"/>
        <dbReference type="ChEBI" id="CHEBI:37565"/>
        <dbReference type="ChEBI" id="CHEBI:58462"/>
        <dbReference type="EC" id="3.5.4.16"/>
    </reaction>
</comment>
<dbReference type="GO" id="GO:0005525">
    <property type="term" value="F:GTP binding"/>
    <property type="evidence" value="ECO:0007669"/>
    <property type="project" value="UniProtKB-KW"/>
</dbReference>
<evidence type="ECO:0000256" key="5">
    <source>
        <dbReference type="ARBA" id="ARBA00022563"/>
    </source>
</evidence>
<organism evidence="10 11">
    <name type="scientific">Bradyrhizobium oligotrophicum S58</name>
    <dbReference type="NCBI Taxonomy" id="1245469"/>
    <lineage>
        <taxon>Bacteria</taxon>
        <taxon>Pseudomonadati</taxon>
        <taxon>Pseudomonadota</taxon>
        <taxon>Alphaproteobacteria</taxon>
        <taxon>Hyphomicrobiales</taxon>
        <taxon>Nitrobacteraceae</taxon>
        <taxon>Bradyrhizobium</taxon>
    </lineage>
</organism>
<dbReference type="NCBIfam" id="NF006826">
    <property type="entry name" value="PRK09347.1-3"/>
    <property type="match status" value="1"/>
</dbReference>
<dbReference type="FunFam" id="3.30.1130.10:FF:000001">
    <property type="entry name" value="GTP cyclohydrolase 1"/>
    <property type="match status" value="1"/>
</dbReference>
<dbReference type="eggNOG" id="COG0302">
    <property type="taxonomic scope" value="Bacteria"/>
</dbReference>
<dbReference type="STRING" id="1245469.S58_49980"/>
<comment type="subunit">
    <text evidence="8">Homopolymer.</text>
</comment>
<dbReference type="NCBIfam" id="TIGR00063">
    <property type="entry name" value="folE"/>
    <property type="match status" value="1"/>
</dbReference>
<dbReference type="PROSITE" id="PS00860">
    <property type="entry name" value="GTP_CYCLOHYDROL_1_2"/>
    <property type="match status" value="1"/>
</dbReference>
<keyword evidence="7 8" id="KW-0342">GTP-binding</keyword>
<dbReference type="EC" id="3.5.4.16" evidence="8"/>
<keyword evidence="8" id="KW-0862">Zinc</keyword>
<feature type="binding site" evidence="8">
    <location>
        <position position="164"/>
    </location>
    <ligand>
        <name>Zn(2+)</name>
        <dbReference type="ChEBI" id="CHEBI:29105"/>
    </ligand>
</feature>
<evidence type="ECO:0000256" key="7">
    <source>
        <dbReference type="ARBA" id="ARBA00023134"/>
    </source>
</evidence>
<dbReference type="RefSeq" id="WP_015668067.1">
    <property type="nucleotide sequence ID" value="NC_020453.1"/>
</dbReference>
<dbReference type="InterPro" id="IPR020602">
    <property type="entry name" value="GTP_CycHdrlase_I_dom"/>
</dbReference>
<dbReference type="GO" id="GO:0006729">
    <property type="term" value="P:tetrahydrobiopterin biosynthetic process"/>
    <property type="evidence" value="ECO:0007669"/>
    <property type="project" value="TreeGrafter"/>
</dbReference>
<dbReference type="HAMAP" id="MF_00223">
    <property type="entry name" value="FolE"/>
    <property type="match status" value="1"/>
</dbReference>
<dbReference type="InterPro" id="IPR001474">
    <property type="entry name" value="GTP_CycHdrlase_I"/>
</dbReference>
<evidence type="ECO:0000259" key="9">
    <source>
        <dbReference type="Pfam" id="PF01227"/>
    </source>
</evidence>
<dbReference type="KEGG" id="aol:S58_49980"/>
<dbReference type="EMBL" id="AP012603">
    <property type="protein sequence ID" value="BAM90977.1"/>
    <property type="molecule type" value="Genomic_DNA"/>
</dbReference>
<dbReference type="GeneID" id="301818761"/>
<evidence type="ECO:0000256" key="3">
    <source>
        <dbReference type="ARBA" id="ARBA00008085"/>
    </source>
</evidence>
<gene>
    <name evidence="8" type="primary">folE</name>
    <name evidence="10" type="ORF">S58_49980</name>
</gene>
<keyword evidence="11" id="KW-1185">Reference proteome</keyword>
<feature type="binding site" evidence="8">
    <location>
        <position position="96"/>
    </location>
    <ligand>
        <name>Zn(2+)</name>
        <dbReference type="ChEBI" id="CHEBI:29105"/>
    </ligand>
</feature>
<protein>
    <recommendedName>
        <fullName evidence="8">GTP cyclohydrolase 1</fullName>
        <ecNumber evidence="8">3.5.4.16</ecNumber>
    </recommendedName>
    <alternativeName>
        <fullName evidence="8">GTP cyclohydrolase I</fullName>
        <shortName evidence="8">GTP-CH-I</shortName>
    </alternativeName>
</protein>
<dbReference type="NCBIfam" id="NF006825">
    <property type="entry name" value="PRK09347.1-2"/>
    <property type="match status" value="1"/>
</dbReference>
<dbReference type="GO" id="GO:0006730">
    <property type="term" value="P:one-carbon metabolic process"/>
    <property type="evidence" value="ECO:0007669"/>
    <property type="project" value="UniProtKB-UniRule"/>
</dbReference>
<dbReference type="Pfam" id="PF01227">
    <property type="entry name" value="GTP_cyclohydroI"/>
    <property type="match status" value="1"/>
</dbReference>
<dbReference type="AlphaFoldDB" id="M4ZB84"/>
<dbReference type="PANTHER" id="PTHR11109:SF7">
    <property type="entry name" value="GTP CYCLOHYDROLASE 1"/>
    <property type="match status" value="1"/>
</dbReference>
<dbReference type="GO" id="GO:0008270">
    <property type="term" value="F:zinc ion binding"/>
    <property type="evidence" value="ECO:0007669"/>
    <property type="project" value="UniProtKB-UniRule"/>
</dbReference>
<keyword evidence="5 8" id="KW-0554">One-carbon metabolism</keyword>
<dbReference type="SUPFAM" id="SSF55620">
    <property type="entry name" value="Tetrahydrobiopterin biosynthesis enzymes-like"/>
    <property type="match status" value="1"/>
</dbReference>
<sequence>MRETAKTLPFACDPVRVTQDDVEDAIRTILTWIGEDPSREGLSETPARVARAYKSYFAGYAQNPEDYLRKTFEETAGYDEMVLLRNIPFQSHCEHHMAPIIGRAWVGYVPRSRVVGISKLARVVEAYASRLQIQERMTAEIANIIDEVLQPQGVAVVIKAAHHCISSRGVKKHGVDLTTSRMLGCFRTDPMSRQEFLAMVNADLKD</sequence>
<comment type="pathway">
    <text evidence="2 8">Cofactor biosynthesis; 7,8-dihydroneopterin triphosphate biosynthesis; 7,8-dihydroneopterin triphosphate from GTP: step 1/1.</text>
</comment>
<keyword evidence="6 8" id="KW-0378">Hydrolase</keyword>
<dbReference type="Gene3D" id="3.30.1130.10">
    <property type="match status" value="1"/>
</dbReference>
<evidence type="ECO:0000256" key="4">
    <source>
        <dbReference type="ARBA" id="ARBA00011857"/>
    </source>
</evidence>
<comment type="similarity">
    <text evidence="3 8">Belongs to the GTP cyclohydrolase I family.</text>
</comment>
<dbReference type="GO" id="GO:0005737">
    <property type="term" value="C:cytoplasm"/>
    <property type="evidence" value="ECO:0007669"/>
    <property type="project" value="TreeGrafter"/>
</dbReference>
<dbReference type="GO" id="GO:0003934">
    <property type="term" value="F:GTP cyclohydrolase I activity"/>
    <property type="evidence" value="ECO:0007669"/>
    <property type="project" value="UniProtKB-UniRule"/>
</dbReference>
<evidence type="ECO:0000256" key="8">
    <source>
        <dbReference type="HAMAP-Rule" id="MF_00223"/>
    </source>
</evidence>
<dbReference type="FunFam" id="1.10.286.10:FF:000001">
    <property type="entry name" value="GTP cyclohydrolase 1"/>
    <property type="match status" value="1"/>
</dbReference>
<dbReference type="InterPro" id="IPR018234">
    <property type="entry name" value="GTP_CycHdrlase_I_CS"/>
</dbReference>
<keyword evidence="8" id="KW-0547">Nucleotide-binding</keyword>
<name>M4ZB84_9BRAD</name>
<dbReference type="Gene3D" id="1.10.286.10">
    <property type="match status" value="1"/>
</dbReference>
<evidence type="ECO:0000256" key="2">
    <source>
        <dbReference type="ARBA" id="ARBA00005080"/>
    </source>
</evidence>
<evidence type="ECO:0000313" key="10">
    <source>
        <dbReference type="EMBL" id="BAM90977.1"/>
    </source>
</evidence>
<dbReference type="Proteomes" id="UP000011841">
    <property type="component" value="Chromosome"/>
</dbReference>
<proteinExistence type="inferred from homology"/>
<dbReference type="PATRIC" id="fig|1245469.3.peg.5113"/>